<dbReference type="RefSeq" id="XP_067178455.1">
    <property type="nucleotide sequence ID" value="XM_067322592.1"/>
</dbReference>
<dbReference type="OrthoDB" id="266948at2759"/>
<dbReference type="GeneID" id="92515104"/>
<protein>
    <submittedName>
        <fullName evidence="1">Uncharacterized protein</fullName>
    </submittedName>
</protein>
<dbReference type="EMBL" id="JAFEUZ010000024">
    <property type="protein sequence ID" value="KAG5477817.1"/>
    <property type="molecule type" value="Genomic_DNA"/>
</dbReference>
<sequence>MRREDEINARAAEAMRCADNADAEECLAASPLLGSDAAQQQQQQWSETAAEAMRRADVAYTRDDEA</sequence>
<reference evidence="2" key="2">
    <citation type="journal article" date="2021" name="Sci. Data">
        <title>Chromosome-scale genome sequencing, assembly and annotation of six genomes from subfamily Leishmaniinae.</title>
        <authorList>
            <person name="Almutairi H."/>
            <person name="Urbaniak M.D."/>
            <person name="Bates M.D."/>
            <person name="Jariyapan N."/>
            <person name="Kwakye-Nuako G."/>
            <person name="Thomaz Soccol V."/>
            <person name="Al-Salem W.S."/>
            <person name="Dillon R.J."/>
            <person name="Bates P.A."/>
            <person name="Gatherer D."/>
        </authorList>
    </citation>
    <scope>NUCLEOTIDE SEQUENCE [LARGE SCALE GENOMIC DNA]</scope>
</reference>
<gene>
    <name evidence="1" type="ORF">LSCM1_05119</name>
</gene>
<proteinExistence type="predicted"/>
<dbReference type="AlphaFoldDB" id="A0A836KLV3"/>
<name>A0A836KLV3_9TRYP</name>
<dbReference type="Proteomes" id="UP000673552">
    <property type="component" value="Unassembled WGS sequence"/>
</dbReference>
<keyword evidence="2" id="KW-1185">Reference proteome</keyword>
<evidence type="ECO:0000313" key="1">
    <source>
        <dbReference type="EMBL" id="KAG5477817.1"/>
    </source>
</evidence>
<accession>A0A836KLV3</accession>
<dbReference type="KEGG" id="lmat:92515104"/>
<reference evidence="2" key="1">
    <citation type="journal article" date="2021" name="Microbiol. Resour. Announc.">
        <title>LGAAP: Leishmaniinae Genome Assembly and Annotation Pipeline.</title>
        <authorList>
            <person name="Almutairi H."/>
            <person name="Urbaniak M.D."/>
            <person name="Bates M.D."/>
            <person name="Jariyapan N."/>
            <person name="Kwakye-Nuako G."/>
            <person name="Thomaz-Soccol V."/>
            <person name="Al-Salem W.S."/>
            <person name="Dillon R.J."/>
            <person name="Bates P.A."/>
            <person name="Gatherer D."/>
        </authorList>
    </citation>
    <scope>NUCLEOTIDE SEQUENCE [LARGE SCALE GENOMIC DNA]</scope>
</reference>
<evidence type="ECO:0000313" key="2">
    <source>
        <dbReference type="Proteomes" id="UP000673552"/>
    </source>
</evidence>
<comment type="caution">
    <text evidence="1">The sequence shown here is derived from an EMBL/GenBank/DDBJ whole genome shotgun (WGS) entry which is preliminary data.</text>
</comment>
<organism evidence="1 2">
    <name type="scientific">Leishmania martiniquensis</name>
    <dbReference type="NCBI Taxonomy" id="1580590"/>
    <lineage>
        <taxon>Eukaryota</taxon>
        <taxon>Discoba</taxon>
        <taxon>Euglenozoa</taxon>
        <taxon>Kinetoplastea</taxon>
        <taxon>Metakinetoplastina</taxon>
        <taxon>Trypanosomatida</taxon>
        <taxon>Trypanosomatidae</taxon>
        <taxon>Leishmaniinae</taxon>
        <taxon>Leishmania</taxon>
    </lineage>
</organism>
<dbReference type="SMR" id="A0A836KLV3"/>